<dbReference type="OrthoDB" id="1084042at2759"/>
<evidence type="ECO:0000313" key="2">
    <source>
        <dbReference type="Proteomes" id="UP000029120"/>
    </source>
</evidence>
<sequence>MYLCCCSEGEGRIRAEREEEDFEKFRSLIVETVDLILREEEKKGISVTQADLLKWAKRLEKKEARHENALAIFRWMDSKKMTFSPSDLELYLRVILKVEGLDAAQDCFDKVDPNFDNMDPNSGAA</sequence>
<dbReference type="Proteomes" id="UP000029120">
    <property type="component" value="Chromosome 1"/>
</dbReference>
<dbReference type="AlphaFoldDB" id="A0A087HMV7"/>
<accession>A0A087HMV7</accession>
<reference evidence="2" key="1">
    <citation type="journal article" date="2015" name="Nat. Plants">
        <title>Genome expansion of Arabis alpina linked with retrotransposition and reduced symmetric DNA methylation.</title>
        <authorList>
            <person name="Willing E.M."/>
            <person name="Rawat V."/>
            <person name="Mandakova T."/>
            <person name="Maumus F."/>
            <person name="James G.V."/>
            <person name="Nordstroem K.J."/>
            <person name="Becker C."/>
            <person name="Warthmann N."/>
            <person name="Chica C."/>
            <person name="Szarzynska B."/>
            <person name="Zytnicki M."/>
            <person name="Albani M.C."/>
            <person name="Kiefer C."/>
            <person name="Bergonzi S."/>
            <person name="Castaings L."/>
            <person name="Mateos J.L."/>
            <person name="Berns M.C."/>
            <person name="Bujdoso N."/>
            <person name="Piofczyk T."/>
            <person name="de Lorenzo L."/>
            <person name="Barrero-Sicilia C."/>
            <person name="Mateos I."/>
            <person name="Piednoel M."/>
            <person name="Hagmann J."/>
            <person name="Chen-Min-Tao R."/>
            <person name="Iglesias-Fernandez R."/>
            <person name="Schuster S.C."/>
            <person name="Alonso-Blanco C."/>
            <person name="Roudier F."/>
            <person name="Carbonero P."/>
            <person name="Paz-Ares J."/>
            <person name="Davis S.J."/>
            <person name="Pecinka A."/>
            <person name="Quesneville H."/>
            <person name="Colot V."/>
            <person name="Lysak M.A."/>
            <person name="Weigel D."/>
            <person name="Coupland G."/>
            <person name="Schneeberger K."/>
        </authorList>
    </citation>
    <scope>NUCLEOTIDE SEQUENCE [LARGE SCALE GENOMIC DNA]</scope>
    <source>
        <strain evidence="2">cv. Pajares</strain>
    </source>
</reference>
<evidence type="ECO:0008006" key="3">
    <source>
        <dbReference type="Google" id="ProtNLM"/>
    </source>
</evidence>
<keyword evidence="2" id="KW-1185">Reference proteome</keyword>
<protein>
    <recommendedName>
        <fullName evidence="3">Pentacotripeptide-repeat region of PRORP domain-containing protein</fullName>
    </recommendedName>
</protein>
<organism evidence="1 2">
    <name type="scientific">Arabis alpina</name>
    <name type="common">Alpine rock-cress</name>
    <dbReference type="NCBI Taxonomy" id="50452"/>
    <lineage>
        <taxon>Eukaryota</taxon>
        <taxon>Viridiplantae</taxon>
        <taxon>Streptophyta</taxon>
        <taxon>Embryophyta</taxon>
        <taxon>Tracheophyta</taxon>
        <taxon>Spermatophyta</taxon>
        <taxon>Magnoliopsida</taxon>
        <taxon>eudicotyledons</taxon>
        <taxon>Gunneridae</taxon>
        <taxon>Pentapetalae</taxon>
        <taxon>rosids</taxon>
        <taxon>malvids</taxon>
        <taxon>Brassicales</taxon>
        <taxon>Brassicaceae</taxon>
        <taxon>Arabideae</taxon>
        <taxon>Arabis</taxon>
    </lineage>
</organism>
<proteinExistence type="predicted"/>
<dbReference type="EMBL" id="CM002869">
    <property type="protein sequence ID" value="KFK43459.1"/>
    <property type="molecule type" value="Genomic_DNA"/>
</dbReference>
<dbReference type="eggNOG" id="KOG4197">
    <property type="taxonomic scope" value="Eukaryota"/>
</dbReference>
<dbReference type="Gramene" id="KFK43459">
    <property type="protein sequence ID" value="KFK43459"/>
    <property type="gene ID" value="AALP_AA1G128000"/>
</dbReference>
<evidence type="ECO:0000313" key="1">
    <source>
        <dbReference type="EMBL" id="KFK43459.1"/>
    </source>
</evidence>
<gene>
    <name evidence="1" type="ordered locus">AALP_Aa1g128000</name>
</gene>
<name>A0A087HMV7_ARAAL</name>